<feature type="domain" description="Beta-glucuronidase C-terminal" evidence="3">
    <location>
        <begin position="429"/>
        <end position="528"/>
    </location>
</feature>
<feature type="compositionally biased region" description="Low complexity" evidence="1">
    <location>
        <begin position="576"/>
        <end position="586"/>
    </location>
</feature>
<dbReference type="HOGENOM" id="CLU_022148_2_0_1"/>
<dbReference type="GeneID" id="18876166"/>
<feature type="signal peptide" evidence="2">
    <location>
        <begin position="1"/>
        <end position="16"/>
    </location>
</feature>
<dbReference type="PANTHER" id="PTHR36183:SF2">
    <property type="entry name" value="BETA-GLUCURONIDASE C-TERMINAL DOMAIN-CONTAINING PROTEIN"/>
    <property type="match status" value="1"/>
</dbReference>
<gene>
    <name evidence="4" type="ORF">PUNSTDRAFT_108442</name>
</gene>
<dbReference type="OrthoDB" id="2796951at2759"/>
<dbReference type="EMBL" id="JH687555">
    <property type="protein sequence ID" value="EIN04315.1"/>
    <property type="molecule type" value="Genomic_DNA"/>
</dbReference>
<dbReference type="Pfam" id="PF16862">
    <property type="entry name" value="Glyco_hydro_79C"/>
    <property type="match status" value="1"/>
</dbReference>
<sequence>MLFCAAGVINLPLVVALLASRAAGSTTVKVTVPASVPHGAANVSRSLISLSIEQDRWRDWIGFPSRNDFFFNTLDNVAQLAGQPPWIRLGANSEDHTVFNEATQFSEAIFPPPSLVEPYPEATQITVGNDFYKAVAQLPSGTNMIVGVNLGANNPANAVTEASAIEAAFASLPASGADVELQYIEVGNEADLYTTNGLRPKSFNVAQYTQQWASVAGAVANALRLSPTGSGPKFVAGALAQSSHKDTTFSPQAIFSHGLLKSAPGKIVQTVSQHHYSGSFCAGSGGLLSALMNKATIRSNLTVFKPDIAAVHAKGLIYILGETNSYACHGAPGVSNVAGATLWLLDYALHASQIGIERLFFHNGIGFKYNLIQPIALNRSILDGSALAQPLAPHVQPAYYGMIIAAEALGSSGRVQVAELDISNADVAGYAFYEGGIIMRAVLINSRAFLSTTSSRNTVHVDLNLSSASLNGTMTIKRLSIGHADDESGLAWGGQTYETPDGRVSGDEIMERSTIRAGVDVQDTEIVLLNFDRSAMVAGGSDSGALGKGVSSPAMTSGAAMPSGAAGSSGQGGSSSSGMTGSLGSSRSSAHRAAYNGLLLTALIGMSVALILG</sequence>
<dbReference type="AlphaFoldDB" id="R7S1Q3"/>
<reference evidence="5" key="1">
    <citation type="journal article" date="2012" name="Science">
        <title>The Paleozoic origin of enzymatic lignin decomposition reconstructed from 31 fungal genomes.</title>
        <authorList>
            <person name="Floudas D."/>
            <person name="Binder M."/>
            <person name="Riley R."/>
            <person name="Barry K."/>
            <person name="Blanchette R.A."/>
            <person name="Henrissat B."/>
            <person name="Martinez A.T."/>
            <person name="Otillar R."/>
            <person name="Spatafora J.W."/>
            <person name="Yadav J.S."/>
            <person name="Aerts A."/>
            <person name="Benoit I."/>
            <person name="Boyd A."/>
            <person name="Carlson A."/>
            <person name="Copeland A."/>
            <person name="Coutinho P.M."/>
            <person name="de Vries R.P."/>
            <person name="Ferreira P."/>
            <person name="Findley K."/>
            <person name="Foster B."/>
            <person name="Gaskell J."/>
            <person name="Glotzer D."/>
            <person name="Gorecki P."/>
            <person name="Heitman J."/>
            <person name="Hesse C."/>
            <person name="Hori C."/>
            <person name="Igarashi K."/>
            <person name="Jurgens J.A."/>
            <person name="Kallen N."/>
            <person name="Kersten P."/>
            <person name="Kohler A."/>
            <person name="Kuees U."/>
            <person name="Kumar T.K.A."/>
            <person name="Kuo A."/>
            <person name="LaButti K."/>
            <person name="Larrondo L.F."/>
            <person name="Lindquist E."/>
            <person name="Ling A."/>
            <person name="Lombard V."/>
            <person name="Lucas S."/>
            <person name="Lundell T."/>
            <person name="Martin R."/>
            <person name="McLaughlin D.J."/>
            <person name="Morgenstern I."/>
            <person name="Morin E."/>
            <person name="Murat C."/>
            <person name="Nagy L.G."/>
            <person name="Nolan M."/>
            <person name="Ohm R.A."/>
            <person name="Patyshakuliyeva A."/>
            <person name="Rokas A."/>
            <person name="Ruiz-Duenas F.J."/>
            <person name="Sabat G."/>
            <person name="Salamov A."/>
            <person name="Samejima M."/>
            <person name="Schmutz J."/>
            <person name="Slot J.C."/>
            <person name="St John F."/>
            <person name="Stenlid J."/>
            <person name="Sun H."/>
            <person name="Sun S."/>
            <person name="Syed K."/>
            <person name="Tsang A."/>
            <person name="Wiebenga A."/>
            <person name="Young D."/>
            <person name="Pisabarro A."/>
            <person name="Eastwood D.C."/>
            <person name="Martin F."/>
            <person name="Cullen D."/>
            <person name="Grigoriev I.V."/>
            <person name="Hibbett D.S."/>
        </authorList>
    </citation>
    <scope>NUCLEOTIDE SEQUENCE [LARGE SCALE GENOMIC DNA]</scope>
    <source>
        <strain evidence="5">HHB-11173 SS5</strain>
    </source>
</reference>
<dbReference type="InterPro" id="IPR031728">
    <property type="entry name" value="GlcAase_C"/>
</dbReference>
<dbReference type="eggNOG" id="ENOG502QW09">
    <property type="taxonomic scope" value="Eukaryota"/>
</dbReference>
<proteinExistence type="predicted"/>
<dbReference type="SUPFAM" id="SSF51445">
    <property type="entry name" value="(Trans)glycosidases"/>
    <property type="match status" value="1"/>
</dbReference>
<protein>
    <recommendedName>
        <fullName evidence="3">Beta-glucuronidase C-terminal domain-containing protein</fullName>
    </recommendedName>
</protein>
<name>R7S1Q3_PUNST</name>
<dbReference type="KEGG" id="psq:PUNSTDRAFT_108442"/>
<organism evidence="4 5">
    <name type="scientific">Punctularia strigosozonata (strain HHB-11173)</name>
    <name type="common">White-rot fungus</name>
    <dbReference type="NCBI Taxonomy" id="741275"/>
    <lineage>
        <taxon>Eukaryota</taxon>
        <taxon>Fungi</taxon>
        <taxon>Dikarya</taxon>
        <taxon>Basidiomycota</taxon>
        <taxon>Agaricomycotina</taxon>
        <taxon>Agaricomycetes</taxon>
        <taxon>Corticiales</taxon>
        <taxon>Punctulariaceae</taxon>
        <taxon>Punctularia</taxon>
    </lineage>
</organism>
<dbReference type="OMA" id="IGNEADW"/>
<evidence type="ECO:0000313" key="5">
    <source>
        <dbReference type="Proteomes" id="UP000054196"/>
    </source>
</evidence>
<keyword evidence="2" id="KW-0732">Signal</keyword>
<dbReference type="RefSeq" id="XP_007388458.1">
    <property type="nucleotide sequence ID" value="XM_007388396.1"/>
</dbReference>
<evidence type="ECO:0000259" key="3">
    <source>
        <dbReference type="Pfam" id="PF16862"/>
    </source>
</evidence>
<keyword evidence="5" id="KW-1185">Reference proteome</keyword>
<feature type="region of interest" description="Disordered" evidence="1">
    <location>
        <begin position="542"/>
        <end position="586"/>
    </location>
</feature>
<dbReference type="Proteomes" id="UP000054196">
    <property type="component" value="Unassembled WGS sequence"/>
</dbReference>
<dbReference type="InterPro" id="IPR052974">
    <property type="entry name" value="GH79_Enzymes"/>
</dbReference>
<feature type="chain" id="PRO_5004455430" description="Beta-glucuronidase C-terminal domain-containing protein" evidence="2">
    <location>
        <begin position="17"/>
        <end position="613"/>
    </location>
</feature>
<accession>R7S1Q3</accession>
<evidence type="ECO:0000256" key="2">
    <source>
        <dbReference type="SAM" id="SignalP"/>
    </source>
</evidence>
<dbReference type="PANTHER" id="PTHR36183">
    <property type="entry name" value="BETA-GLUCURONIDASE"/>
    <property type="match status" value="1"/>
</dbReference>
<dbReference type="InterPro" id="IPR017853">
    <property type="entry name" value="GH"/>
</dbReference>
<feature type="compositionally biased region" description="Low complexity" evidence="1">
    <location>
        <begin position="554"/>
        <end position="566"/>
    </location>
</feature>
<evidence type="ECO:0000256" key="1">
    <source>
        <dbReference type="SAM" id="MobiDB-lite"/>
    </source>
</evidence>
<dbReference type="Gene3D" id="3.20.20.80">
    <property type="entry name" value="Glycosidases"/>
    <property type="match status" value="1"/>
</dbReference>
<evidence type="ECO:0000313" key="4">
    <source>
        <dbReference type="EMBL" id="EIN04315.1"/>
    </source>
</evidence>